<dbReference type="PANTHER" id="PTHR10073">
    <property type="entry name" value="DNA MISMATCH REPAIR PROTEIN MLH, PMS, MUTL"/>
    <property type="match status" value="1"/>
</dbReference>
<protein>
    <recommendedName>
        <fullName evidence="4">DNA mismatch repair protein MutL</fullName>
    </recommendedName>
</protein>
<dbReference type="RefSeq" id="WP_037289860.1">
    <property type="nucleotide sequence ID" value="NZ_JEOB01000004.1"/>
</dbReference>
<comment type="caution">
    <text evidence="8">The sequence shown here is derived from an EMBL/GenBank/DDBJ whole genome shotgun (WGS) entry which is preliminary data.</text>
</comment>
<dbReference type="Pfam" id="PF01119">
    <property type="entry name" value="DNA_mis_repair"/>
    <property type="match status" value="1"/>
</dbReference>
<dbReference type="InterPro" id="IPR014721">
    <property type="entry name" value="Ribsml_uS5_D2-typ_fold_subgr"/>
</dbReference>
<dbReference type="FunFam" id="3.30.565.10:FF:000003">
    <property type="entry name" value="DNA mismatch repair endonuclease MutL"/>
    <property type="match status" value="1"/>
</dbReference>
<feature type="domain" description="DNA mismatch repair protein S5" evidence="7">
    <location>
        <begin position="209"/>
        <end position="327"/>
    </location>
</feature>
<dbReference type="InterPro" id="IPR042120">
    <property type="entry name" value="MutL_C_dimsub"/>
</dbReference>
<dbReference type="SMART" id="SM00853">
    <property type="entry name" value="MutL_C"/>
    <property type="match status" value="1"/>
</dbReference>
<dbReference type="SUPFAM" id="SSF118116">
    <property type="entry name" value="DNA mismatch repair protein MutL"/>
    <property type="match status" value="1"/>
</dbReference>
<evidence type="ECO:0000256" key="3">
    <source>
        <dbReference type="ARBA" id="ARBA00023204"/>
    </source>
</evidence>
<evidence type="ECO:0000313" key="8">
    <source>
        <dbReference type="EMBL" id="EXM37874.1"/>
    </source>
</evidence>
<dbReference type="GO" id="GO:0005524">
    <property type="term" value="F:ATP binding"/>
    <property type="evidence" value="ECO:0007669"/>
    <property type="project" value="InterPro"/>
</dbReference>
<evidence type="ECO:0000256" key="1">
    <source>
        <dbReference type="ARBA" id="ARBA00006082"/>
    </source>
</evidence>
<evidence type="ECO:0000313" key="9">
    <source>
        <dbReference type="Proteomes" id="UP000021369"/>
    </source>
</evidence>
<dbReference type="InterPro" id="IPR020667">
    <property type="entry name" value="DNA_mismatch_repair_MutL"/>
</dbReference>
<comment type="function">
    <text evidence="4">This protein is involved in the repair of mismatches in DNA. It is required for dam-dependent methyl-directed DNA mismatch repair. May act as a 'molecular matchmaker', a protein that promotes the formation of a stable complex between two or more DNA-binding proteins in an ATP-dependent manner without itself being part of a final effector complex.</text>
</comment>
<dbReference type="GO" id="GO:0140664">
    <property type="term" value="F:ATP-dependent DNA damage sensor activity"/>
    <property type="evidence" value="ECO:0007669"/>
    <property type="project" value="InterPro"/>
</dbReference>
<dbReference type="InterPro" id="IPR020568">
    <property type="entry name" value="Ribosomal_Su5_D2-typ_SF"/>
</dbReference>
<dbReference type="InterPro" id="IPR038973">
    <property type="entry name" value="MutL/Mlh/Pms-like"/>
</dbReference>
<comment type="similarity">
    <text evidence="1 4">Belongs to the DNA mismatch repair MutL/HexB family.</text>
</comment>
<evidence type="ECO:0000256" key="2">
    <source>
        <dbReference type="ARBA" id="ARBA00022763"/>
    </source>
</evidence>
<dbReference type="GO" id="GO:0006298">
    <property type="term" value="P:mismatch repair"/>
    <property type="evidence" value="ECO:0007669"/>
    <property type="project" value="UniProtKB-UniRule"/>
</dbReference>
<dbReference type="PANTHER" id="PTHR10073:SF12">
    <property type="entry name" value="DNA MISMATCH REPAIR PROTEIN MLH1"/>
    <property type="match status" value="1"/>
</dbReference>
<dbReference type="HAMAP" id="MF_00149">
    <property type="entry name" value="DNA_mis_repair"/>
    <property type="match status" value="1"/>
</dbReference>
<dbReference type="InterPro" id="IPR014790">
    <property type="entry name" value="MutL_C"/>
</dbReference>
<dbReference type="GO" id="GO:0030983">
    <property type="term" value="F:mismatched DNA binding"/>
    <property type="evidence" value="ECO:0007669"/>
    <property type="project" value="InterPro"/>
</dbReference>
<dbReference type="NCBIfam" id="TIGR00585">
    <property type="entry name" value="mutl"/>
    <property type="match status" value="1"/>
</dbReference>
<dbReference type="GO" id="GO:0016887">
    <property type="term" value="F:ATP hydrolysis activity"/>
    <property type="evidence" value="ECO:0007669"/>
    <property type="project" value="InterPro"/>
</dbReference>
<dbReference type="SUPFAM" id="SSF54211">
    <property type="entry name" value="Ribosomal protein S5 domain 2-like"/>
    <property type="match status" value="1"/>
</dbReference>
<name>A0A011UBA2_RUMAL</name>
<dbReference type="CDD" id="cd16926">
    <property type="entry name" value="HATPase_MutL-MLH-PMS-like"/>
    <property type="match status" value="1"/>
</dbReference>
<evidence type="ECO:0000259" key="7">
    <source>
        <dbReference type="SMART" id="SM01340"/>
    </source>
</evidence>
<proteinExistence type="inferred from homology"/>
<dbReference type="CDD" id="cd00782">
    <property type="entry name" value="MutL_Trans"/>
    <property type="match status" value="1"/>
</dbReference>
<evidence type="ECO:0000256" key="4">
    <source>
        <dbReference type="HAMAP-Rule" id="MF_00149"/>
    </source>
</evidence>
<dbReference type="Proteomes" id="UP000021369">
    <property type="component" value="Unassembled WGS sequence"/>
</dbReference>
<dbReference type="InterPro" id="IPR042121">
    <property type="entry name" value="MutL_C_regsub"/>
</dbReference>
<dbReference type="InterPro" id="IPR014762">
    <property type="entry name" value="DNA_mismatch_repair_CS"/>
</dbReference>
<dbReference type="EMBL" id="JEOB01000004">
    <property type="protein sequence ID" value="EXM37874.1"/>
    <property type="molecule type" value="Genomic_DNA"/>
</dbReference>
<feature type="compositionally biased region" description="Low complexity" evidence="5">
    <location>
        <begin position="383"/>
        <end position="396"/>
    </location>
</feature>
<sequence>MSEIRVLSKEVSELIAAGEVIDRPASVIKELLENAIDAGATVITVEIKNGGRTYMRVTDNGKGIAPDDLPTAFLRHATSKISQKDDLDSIMTLGFRGEALASICAVAKVDVMTKRREDSYGTHYSIEGAVEKTSEQCGCPDGTTFVVRDIFYNVPARLKFLKKDTSEANHVADLVTKLTLSHPDVSFKLIRDNKAEIITAGDGKIYSAVYSVYGREFANSMIEVDYTWQGIHVYGYTVKPLSAKPNRKFQNFFVNSRFVKSKACASAIEEAYRNNIMVGKFPACVLYIDVPPNTIDVNVHPTKIEVRFSDERLIHEAVYFAVKNCLMEKDEPNELKLENRRNFTDHELYDFPPEDKSVQLEFVVEEETLPDADKVLQEITSQPVPKPVQSQSVPEPLVSKEIPLPEPPVPKPYQPKITKVENIPIDEEDRKSGEDLFLASLEEPVPQPVPKKPEKITVEEINKALQEMPLPEAPAEEEKNDSFHFINDRSFIRSVVQEVKKEPEKPKPVVIGELFKTYVVAQVGDEMLLMDKHAAHERYIFEKIKGDISELETQMLLEPVMVMLSYEEFDALAANVDKLERLGFEVEPDVAPTVAVKGVPIILGDLENPTDIITELARNFIQCRNDPQLEIFDDLYHSIACKAAIKANDNNSTIELQALLNAVYGNENIRYCPHGRPVLITLSKKDIEKQFRRLV</sequence>
<dbReference type="InterPro" id="IPR036890">
    <property type="entry name" value="HATPase_C_sf"/>
</dbReference>
<feature type="region of interest" description="Disordered" evidence="5">
    <location>
        <begin position="383"/>
        <end position="415"/>
    </location>
</feature>
<dbReference type="Gene3D" id="3.30.1370.100">
    <property type="entry name" value="MutL, C-terminal domain, regulatory subdomain"/>
    <property type="match status" value="1"/>
</dbReference>
<feature type="domain" description="MutL C-terminal dimerisation" evidence="6">
    <location>
        <begin position="510"/>
        <end position="651"/>
    </location>
</feature>
<accession>A0A011UBA2</accession>
<feature type="compositionally biased region" description="Pro residues" evidence="5">
    <location>
        <begin position="404"/>
        <end position="413"/>
    </location>
</feature>
<dbReference type="Gene3D" id="3.30.1540.20">
    <property type="entry name" value="MutL, C-terminal domain, dimerisation subdomain"/>
    <property type="match status" value="1"/>
</dbReference>
<dbReference type="PROSITE" id="PS00058">
    <property type="entry name" value="DNA_MISMATCH_REPAIR_1"/>
    <property type="match status" value="1"/>
</dbReference>
<dbReference type="SMART" id="SM01340">
    <property type="entry name" value="DNA_mis_repair"/>
    <property type="match status" value="1"/>
</dbReference>
<dbReference type="Pfam" id="PF13589">
    <property type="entry name" value="HATPase_c_3"/>
    <property type="match status" value="1"/>
</dbReference>
<dbReference type="Gene3D" id="3.30.230.10">
    <property type="match status" value="1"/>
</dbReference>
<dbReference type="SUPFAM" id="SSF55874">
    <property type="entry name" value="ATPase domain of HSP90 chaperone/DNA topoisomerase II/histidine kinase"/>
    <property type="match status" value="1"/>
</dbReference>
<keyword evidence="3 4" id="KW-0234">DNA repair</keyword>
<dbReference type="PATRIC" id="fig|1341156.4.peg.2862"/>
<dbReference type="OrthoDB" id="9763467at2"/>
<keyword evidence="9" id="KW-1185">Reference proteome</keyword>
<evidence type="ECO:0000259" key="6">
    <source>
        <dbReference type="SMART" id="SM00853"/>
    </source>
</evidence>
<dbReference type="InterPro" id="IPR002099">
    <property type="entry name" value="MutL/Mlh/PMS"/>
</dbReference>
<organism evidence="8 9">
    <name type="scientific">Ruminococcus albus SY3</name>
    <dbReference type="NCBI Taxonomy" id="1341156"/>
    <lineage>
        <taxon>Bacteria</taxon>
        <taxon>Bacillati</taxon>
        <taxon>Bacillota</taxon>
        <taxon>Clostridia</taxon>
        <taxon>Eubacteriales</taxon>
        <taxon>Oscillospiraceae</taxon>
        <taxon>Ruminococcus</taxon>
    </lineage>
</organism>
<dbReference type="Gene3D" id="3.30.565.10">
    <property type="entry name" value="Histidine kinase-like ATPase, C-terminal domain"/>
    <property type="match status" value="1"/>
</dbReference>
<evidence type="ECO:0000256" key="5">
    <source>
        <dbReference type="SAM" id="MobiDB-lite"/>
    </source>
</evidence>
<dbReference type="Pfam" id="PF08676">
    <property type="entry name" value="MutL_C"/>
    <property type="match status" value="1"/>
</dbReference>
<gene>
    <name evidence="4" type="primary">mutL</name>
    <name evidence="8" type="ORF">RASY3_16315</name>
</gene>
<dbReference type="AlphaFoldDB" id="A0A011UBA2"/>
<dbReference type="InterPro" id="IPR037198">
    <property type="entry name" value="MutL_C_sf"/>
</dbReference>
<dbReference type="InterPro" id="IPR013507">
    <property type="entry name" value="DNA_mismatch_S5_2-like"/>
</dbReference>
<keyword evidence="2 4" id="KW-0227">DNA damage</keyword>
<reference evidence="8 9" key="1">
    <citation type="submission" date="2013-06" db="EMBL/GenBank/DDBJ databases">
        <title>Rumen cellulosomics: divergent fiber-degrading strategies revealed by comparative genome-wide analysis of six Ruminococcal strains.</title>
        <authorList>
            <person name="Dassa B."/>
            <person name="Borovok I."/>
            <person name="Lamed R."/>
            <person name="Flint H."/>
            <person name="Yeoman C.J."/>
            <person name="White B."/>
            <person name="Bayer E.A."/>
        </authorList>
    </citation>
    <scope>NUCLEOTIDE SEQUENCE [LARGE SCALE GENOMIC DNA]</scope>
    <source>
        <strain evidence="8 9">SY3</strain>
    </source>
</reference>
<dbReference type="GO" id="GO:0032300">
    <property type="term" value="C:mismatch repair complex"/>
    <property type="evidence" value="ECO:0007669"/>
    <property type="project" value="InterPro"/>
</dbReference>